<proteinExistence type="predicted"/>
<reference evidence="1" key="1">
    <citation type="submission" date="2022-04" db="EMBL/GenBank/DDBJ databases">
        <title>Jade perch genome.</title>
        <authorList>
            <person name="Chao B."/>
        </authorList>
    </citation>
    <scope>NUCLEOTIDE SEQUENCE</scope>
    <source>
        <strain evidence="1">CB-2022</strain>
    </source>
</reference>
<dbReference type="Proteomes" id="UP000831701">
    <property type="component" value="Chromosome 21"/>
</dbReference>
<gene>
    <name evidence="1" type="ORF">L3Q82_004500</name>
</gene>
<protein>
    <submittedName>
        <fullName evidence="1">Uncharacterized protein</fullName>
    </submittedName>
</protein>
<dbReference type="EMBL" id="CM041551">
    <property type="protein sequence ID" value="KAI3354716.1"/>
    <property type="molecule type" value="Genomic_DNA"/>
</dbReference>
<name>A0ACB8VGI0_9TELE</name>
<evidence type="ECO:0000313" key="2">
    <source>
        <dbReference type="Proteomes" id="UP000831701"/>
    </source>
</evidence>
<organism evidence="1 2">
    <name type="scientific">Scortum barcoo</name>
    <name type="common">barcoo grunter</name>
    <dbReference type="NCBI Taxonomy" id="214431"/>
    <lineage>
        <taxon>Eukaryota</taxon>
        <taxon>Metazoa</taxon>
        <taxon>Chordata</taxon>
        <taxon>Craniata</taxon>
        <taxon>Vertebrata</taxon>
        <taxon>Euteleostomi</taxon>
        <taxon>Actinopterygii</taxon>
        <taxon>Neopterygii</taxon>
        <taxon>Teleostei</taxon>
        <taxon>Neoteleostei</taxon>
        <taxon>Acanthomorphata</taxon>
        <taxon>Eupercaria</taxon>
        <taxon>Centrarchiformes</taxon>
        <taxon>Terapontoidei</taxon>
        <taxon>Terapontidae</taxon>
        <taxon>Scortum</taxon>
    </lineage>
</organism>
<accession>A0ACB8VGI0</accession>
<sequence length="639" mass="71706">ERHLAALHPGPPIQTPKHLSSSKEHGGESVSSSNSDVTATCTEVCGNGIAGKSCSKICLVHVFPEGQRHNTKRMYAIIDDQSNLSLAKTEFFDMFDIQGTVEPYTLKTCAGITETSGRRACGYTVESADGKMNFPLPVLIECNAIPNNREEIPTPEAARHHHHLRSITAEMPPLDPDVDILLLIGRNLLLRAHKVRKQLNGRHNDPYAQKLDLGWVIIGDVCLSSAHKPTEVSALKTHVLDNGRPSFLTPCDNRFNVKENFSLMGHTKATPQQLQPPNPHSKPTAENLGETVFCHTVADNQLAPSVEDTIFLKKMEGVFKDETNSWVAPLPFRSPRRQLPDNRPYAYKRLMSLRRTLDKREDMRAHFVKFMQKMIDNKHAELAPPCDKDKERWYLPTFGIYHPQKPGKIRVVFDSSEQFDEVSLNDVLLKEPDLNNTLLGVLLRFRKELVAITADIEHSGGDERLSSEDRAKSQKPFTRRGVLSVVNSLFDPLGFPAPVTIKGRLLLRQLSNSDLEWDSPLPPDMYDSWRSWQRSLQDLQALHIPCTYVSFSISQAKSIELCMFSDASVRAIAVAAYLKVTHGDGHSEVGFIMGKAKLAPVPELTIPRLELWCSGACCGVVRAPHRRSQHENRQNYILH</sequence>
<feature type="non-terminal residue" evidence="1">
    <location>
        <position position="1"/>
    </location>
</feature>
<evidence type="ECO:0000313" key="1">
    <source>
        <dbReference type="EMBL" id="KAI3354716.1"/>
    </source>
</evidence>
<comment type="caution">
    <text evidence="1">The sequence shown here is derived from an EMBL/GenBank/DDBJ whole genome shotgun (WGS) entry which is preliminary data.</text>
</comment>
<keyword evidence="2" id="KW-1185">Reference proteome</keyword>